<dbReference type="Proteomes" id="UP000002668">
    <property type="component" value="Genome"/>
</dbReference>
<dbReference type="OrthoDB" id="3761807at2759"/>
<dbReference type="OMA" id="RNCNYDC"/>
<sequence length="220" mass="24062">MDRRLDMDQTDSPARRGPLSRARPPQLKLCGFRCGYGCEEPTEDDGDGGGGGGSDAASETTLIESIGPQGISQRETNQRDHDAHVLDTGSEAQHFTELSEHSDEHGLGRSSSLDVASCASSDRSRGVSAHGSVRMATPGPGIGVWADDQLRHVNRFPLEYYFLQSPLRLSAQYEHCRGDSLSHLVNPDRPLRVYILEDVCIEYMVGHRDVLVPRMGNSDS</sequence>
<reference evidence="3" key="1">
    <citation type="journal article" date="2011" name="Nat. Commun.">
        <title>Effector diversification within compartments of the Leptosphaeria maculans genome affected by Repeat-Induced Point mutations.</title>
        <authorList>
            <person name="Rouxel T."/>
            <person name="Grandaubert J."/>
            <person name="Hane J.K."/>
            <person name="Hoede C."/>
            <person name="van de Wouw A.P."/>
            <person name="Couloux A."/>
            <person name="Dominguez V."/>
            <person name="Anthouard V."/>
            <person name="Bally P."/>
            <person name="Bourras S."/>
            <person name="Cozijnsen A.J."/>
            <person name="Ciuffetti L.M."/>
            <person name="Degrave A."/>
            <person name="Dilmaghani A."/>
            <person name="Duret L."/>
            <person name="Fudal I."/>
            <person name="Goodwin S.B."/>
            <person name="Gout L."/>
            <person name="Glaser N."/>
            <person name="Linglin J."/>
            <person name="Kema G.H.J."/>
            <person name="Lapalu N."/>
            <person name="Lawrence C.B."/>
            <person name="May K."/>
            <person name="Meyer M."/>
            <person name="Ollivier B."/>
            <person name="Poulain J."/>
            <person name="Schoch C.L."/>
            <person name="Simon A."/>
            <person name="Spatafora J.W."/>
            <person name="Stachowiak A."/>
            <person name="Turgeon B.G."/>
            <person name="Tyler B.M."/>
            <person name="Vincent D."/>
            <person name="Weissenbach J."/>
            <person name="Amselem J."/>
            <person name="Quesneville H."/>
            <person name="Oliver R.P."/>
            <person name="Wincker P."/>
            <person name="Balesdent M.-H."/>
            <person name="Howlett B.J."/>
        </authorList>
    </citation>
    <scope>NUCLEOTIDE SEQUENCE [LARGE SCALE GENOMIC DNA]</scope>
    <source>
        <strain evidence="3">JN3 / isolate v23.1.3 / race Av1-4-5-6-7-8</strain>
    </source>
</reference>
<gene>
    <name evidence="2" type="ORF">LEMA_P024350.1</name>
</gene>
<feature type="region of interest" description="Disordered" evidence="1">
    <location>
        <begin position="40"/>
        <end position="62"/>
    </location>
</feature>
<protein>
    <submittedName>
        <fullName evidence="2">Predicted protein</fullName>
    </submittedName>
</protein>
<name>E4ZX73_LEPMJ</name>
<dbReference type="VEuPathDB" id="FungiDB:LEMA_P024350.1"/>
<evidence type="ECO:0000313" key="3">
    <source>
        <dbReference type="Proteomes" id="UP000002668"/>
    </source>
</evidence>
<keyword evidence="3" id="KW-1185">Reference proteome</keyword>
<dbReference type="InParanoid" id="E4ZX73"/>
<dbReference type="AlphaFoldDB" id="E4ZX73"/>
<dbReference type="HOGENOM" id="CLU_114647_0_0_1"/>
<evidence type="ECO:0000313" key="2">
    <source>
        <dbReference type="EMBL" id="CBX95283.1"/>
    </source>
</evidence>
<dbReference type="EMBL" id="FP929127">
    <property type="protein sequence ID" value="CBX95283.1"/>
    <property type="molecule type" value="Genomic_DNA"/>
</dbReference>
<dbReference type="eggNOG" id="ENOG502RH4W">
    <property type="taxonomic scope" value="Eukaryota"/>
</dbReference>
<organism evidence="3">
    <name type="scientific">Leptosphaeria maculans (strain JN3 / isolate v23.1.3 / race Av1-4-5-6-7-8)</name>
    <name type="common">Blackleg fungus</name>
    <name type="synonym">Phoma lingam</name>
    <dbReference type="NCBI Taxonomy" id="985895"/>
    <lineage>
        <taxon>Eukaryota</taxon>
        <taxon>Fungi</taxon>
        <taxon>Dikarya</taxon>
        <taxon>Ascomycota</taxon>
        <taxon>Pezizomycotina</taxon>
        <taxon>Dothideomycetes</taxon>
        <taxon>Pleosporomycetidae</taxon>
        <taxon>Pleosporales</taxon>
        <taxon>Pleosporineae</taxon>
        <taxon>Leptosphaeriaceae</taxon>
        <taxon>Plenodomus</taxon>
        <taxon>Plenodomus lingam/Leptosphaeria maculans species complex</taxon>
    </lineage>
</organism>
<proteinExistence type="predicted"/>
<feature type="region of interest" description="Disordered" evidence="1">
    <location>
        <begin position="1"/>
        <end position="25"/>
    </location>
</feature>
<accession>E4ZX73</accession>
<dbReference type="GeneID" id="13288471"/>
<evidence type="ECO:0000256" key="1">
    <source>
        <dbReference type="SAM" id="MobiDB-lite"/>
    </source>
</evidence>